<evidence type="ECO:0000313" key="5">
    <source>
        <dbReference type="Proteomes" id="UP001556367"/>
    </source>
</evidence>
<comment type="caution">
    <text evidence="4">The sequence shown here is derived from an EMBL/GenBank/DDBJ whole genome shotgun (WGS) entry which is preliminary data.</text>
</comment>
<name>A0ABR3JL08_9AGAR</name>
<keyword evidence="5" id="KW-1185">Reference proteome</keyword>
<dbReference type="InterPro" id="IPR016274">
    <property type="entry name" value="Histidine_acid_Pase_euk"/>
</dbReference>
<evidence type="ECO:0008006" key="6">
    <source>
        <dbReference type="Google" id="ProtNLM"/>
    </source>
</evidence>
<evidence type="ECO:0000256" key="1">
    <source>
        <dbReference type="ARBA" id="ARBA00022801"/>
    </source>
</evidence>
<dbReference type="CDD" id="cd07061">
    <property type="entry name" value="HP_HAP_like"/>
    <property type="match status" value="1"/>
</dbReference>
<keyword evidence="2" id="KW-0325">Glycoprotein</keyword>
<dbReference type="Pfam" id="PF00328">
    <property type="entry name" value="His_Phos_2"/>
    <property type="match status" value="1"/>
</dbReference>
<dbReference type="PANTHER" id="PTHR20963:SF42">
    <property type="entry name" value="PHOSPHOGLYCERATE MUTASE-LIKE PROTEIN"/>
    <property type="match status" value="1"/>
</dbReference>
<protein>
    <recommendedName>
        <fullName evidence="6">Phosphoglycerate mutase-like protein</fullName>
    </recommendedName>
</protein>
<dbReference type="Gene3D" id="3.40.50.1240">
    <property type="entry name" value="Phosphoglycerate mutase-like"/>
    <property type="match status" value="1"/>
</dbReference>
<dbReference type="EMBL" id="JASNQZ010000006">
    <property type="protein sequence ID" value="KAL0955826.1"/>
    <property type="molecule type" value="Genomic_DNA"/>
</dbReference>
<proteinExistence type="predicted"/>
<reference evidence="5" key="1">
    <citation type="submission" date="2024-06" db="EMBL/GenBank/DDBJ databases">
        <title>Multi-omics analyses provide insights into the biosynthesis of the anticancer antibiotic pleurotin in Hohenbuehelia grisea.</title>
        <authorList>
            <person name="Weaver J.A."/>
            <person name="Alberti F."/>
        </authorList>
    </citation>
    <scope>NUCLEOTIDE SEQUENCE [LARGE SCALE GENOMIC DNA]</scope>
    <source>
        <strain evidence="5">T-177</strain>
    </source>
</reference>
<dbReference type="InterPro" id="IPR033379">
    <property type="entry name" value="Acid_Pase_AS"/>
</dbReference>
<evidence type="ECO:0000256" key="3">
    <source>
        <dbReference type="SAM" id="SignalP"/>
    </source>
</evidence>
<feature type="signal peptide" evidence="3">
    <location>
        <begin position="1"/>
        <end position="19"/>
    </location>
</feature>
<evidence type="ECO:0000256" key="2">
    <source>
        <dbReference type="ARBA" id="ARBA00023180"/>
    </source>
</evidence>
<dbReference type="InterPro" id="IPR000560">
    <property type="entry name" value="His_Pase_clade-2"/>
</dbReference>
<dbReference type="Proteomes" id="UP001556367">
    <property type="component" value="Unassembled WGS sequence"/>
</dbReference>
<dbReference type="PANTHER" id="PTHR20963">
    <property type="entry name" value="MULTIPLE INOSITOL POLYPHOSPHATE PHOSPHATASE-RELATED"/>
    <property type="match status" value="1"/>
</dbReference>
<dbReference type="PIRSF" id="PIRSF000894">
    <property type="entry name" value="Acid_phosphatase"/>
    <property type="match status" value="1"/>
</dbReference>
<sequence>MIKPVFVTAALSVLALVAAKPQEVSWLNNAGVLTPYQKGTTPAGVKDKLPEDCTVTQVMLMNRHGSRYPQHELELIHGMQAKVAQAAEYIAKAKLPKEFQFLKKGYVSTLGTASITANGRKELFSHGVNFLLRYPHLKAQTILSGSVPRVVESAQWFAQGYFGTSWNNVSSSVFSILNTDNVTIQWIAPYSTCPKWSFDMIEAQSAPWEAKFIPPITKRFNALIPGLNFSDTDTLGALNACPYDYAAHSQSPWCGVFTEKEILDNEYDHDLFMHGGWGYNAQDNMGPMQGTLYINKLIERFSNSTGNAQEMYLEFGHDTTIVAPLTTLGIAKDTPPLTGEARREKRKWITSRMTPFAAQMVFEKFTCSSSFQGPQIRLVLNEATMPLELCAKTSEDKKYGTCSFENFVKANSYATSIKWGDAAWNATCGVANL</sequence>
<organism evidence="4 5">
    <name type="scientific">Hohenbuehelia grisea</name>
    <dbReference type="NCBI Taxonomy" id="104357"/>
    <lineage>
        <taxon>Eukaryota</taxon>
        <taxon>Fungi</taxon>
        <taxon>Dikarya</taxon>
        <taxon>Basidiomycota</taxon>
        <taxon>Agaricomycotina</taxon>
        <taxon>Agaricomycetes</taxon>
        <taxon>Agaricomycetidae</taxon>
        <taxon>Agaricales</taxon>
        <taxon>Pleurotineae</taxon>
        <taxon>Pleurotaceae</taxon>
        <taxon>Hohenbuehelia</taxon>
    </lineage>
</organism>
<keyword evidence="3" id="KW-0732">Signal</keyword>
<keyword evidence="1" id="KW-0378">Hydrolase</keyword>
<dbReference type="PROSITE" id="PS00616">
    <property type="entry name" value="HIS_ACID_PHOSPHAT_1"/>
    <property type="match status" value="1"/>
</dbReference>
<dbReference type="InterPro" id="IPR029033">
    <property type="entry name" value="His_PPase_superfam"/>
</dbReference>
<evidence type="ECO:0000313" key="4">
    <source>
        <dbReference type="EMBL" id="KAL0955826.1"/>
    </source>
</evidence>
<gene>
    <name evidence="4" type="ORF">HGRIS_002029</name>
</gene>
<feature type="chain" id="PRO_5045241400" description="Phosphoglycerate mutase-like protein" evidence="3">
    <location>
        <begin position="20"/>
        <end position="433"/>
    </location>
</feature>
<dbReference type="SUPFAM" id="SSF53254">
    <property type="entry name" value="Phosphoglycerate mutase-like"/>
    <property type="match status" value="1"/>
</dbReference>
<accession>A0ABR3JL08</accession>